<sequence>MAALALLLSVEMSLPSPVARGDATSTSCMLPLYKEIILLLLPTVLISLRCYIEQIPTVQVVACHSPCMRLPVVWSLLSVWFCQRQQMSPFALP</sequence>
<keyword evidence="3" id="KW-1185">Reference proteome</keyword>
<evidence type="ECO:0000313" key="3">
    <source>
        <dbReference type="Proteomes" id="UP000499080"/>
    </source>
</evidence>
<evidence type="ECO:0000256" key="1">
    <source>
        <dbReference type="SAM" id="SignalP"/>
    </source>
</evidence>
<comment type="caution">
    <text evidence="2">The sequence shown here is derived from an EMBL/GenBank/DDBJ whole genome shotgun (WGS) entry which is preliminary data.</text>
</comment>
<proteinExistence type="predicted"/>
<accession>A0A4Y2SBP3</accession>
<feature type="signal peptide" evidence="1">
    <location>
        <begin position="1"/>
        <end position="21"/>
    </location>
</feature>
<dbReference type="EMBL" id="BGPR01020724">
    <property type="protein sequence ID" value="GBN85321.1"/>
    <property type="molecule type" value="Genomic_DNA"/>
</dbReference>
<dbReference type="Proteomes" id="UP000499080">
    <property type="component" value="Unassembled WGS sequence"/>
</dbReference>
<protein>
    <recommendedName>
        <fullName evidence="4">Secreted protein</fullName>
    </recommendedName>
</protein>
<evidence type="ECO:0000313" key="2">
    <source>
        <dbReference type="EMBL" id="GBN85321.1"/>
    </source>
</evidence>
<dbReference type="AlphaFoldDB" id="A0A4Y2SBP3"/>
<keyword evidence="1" id="KW-0732">Signal</keyword>
<gene>
    <name evidence="2" type="ORF">AVEN_134346_1</name>
</gene>
<evidence type="ECO:0008006" key="4">
    <source>
        <dbReference type="Google" id="ProtNLM"/>
    </source>
</evidence>
<name>A0A4Y2SBP3_ARAVE</name>
<reference evidence="2 3" key="1">
    <citation type="journal article" date="2019" name="Sci. Rep.">
        <title>Orb-weaving spider Araneus ventricosus genome elucidates the spidroin gene catalogue.</title>
        <authorList>
            <person name="Kono N."/>
            <person name="Nakamura H."/>
            <person name="Ohtoshi R."/>
            <person name="Moran D.A.P."/>
            <person name="Shinohara A."/>
            <person name="Yoshida Y."/>
            <person name="Fujiwara M."/>
            <person name="Mori M."/>
            <person name="Tomita M."/>
            <person name="Arakawa K."/>
        </authorList>
    </citation>
    <scope>NUCLEOTIDE SEQUENCE [LARGE SCALE GENOMIC DNA]</scope>
</reference>
<feature type="chain" id="PRO_5021258958" description="Secreted protein" evidence="1">
    <location>
        <begin position="22"/>
        <end position="93"/>
    </location>
</feature>
<organism evidence="2 3">
    <name type="scientific">Araneus ventricosus</name>
    <name type="common">Orbweaver spider</name>
    <name type="synonym">Epeira ventricosa</name>
    <dbReference type="NCBI Taxonomy" id="182803"/>
    <lineage>
        <taxon>Eukaryota</taxon>
        <taxon>Metazoa</taxon>
        <taxon>Ecdysozoa</taxon>
        <taxon>Arthropoda</taxon>
        <taxon>Chelicerata</taxon>
        <taxon>Arachnida</taxon>
        <taxon>Araneae</taxon>
        <taxon>Araneomorphae</taxon>
        <taxon>Entelegynae</taxon>
        <taxon>Araneoidea</taxon>
        <taxon>Araneidae</taxon>
        <taxon>Araneus</taxon>
    </lineage>
</organism>